<feature type="compositionally biased region" description="Low complexity" evidence="1">
    <location>
        <begin position="178"/>
        <end position="188"/>
    </location>
</feature>
<evidence type="ECO:0000313" key="2">
    <source>
        <dbReference type="EMBL" id="QSZ33813.1"/>
    </source>
</evidence>
<dbReference type="PANTHER" id="PTHR39610">
    <property type="entry name" value="BZIP DOMAIN-CONTAINING PROTEIN-RELATED"/>
    <property type="match status" value="1"/>
</dbReference>
<dbReference type="AlphaFoldDB" id="A0A8A3PFI5"/>
<feature type="region of interest" description="Disordered" evidence="1">
    <location>
        <begin position="1"/>
        <end position="120"/>
    </location>
</feature>
<keyword evidence="3" id="KW-1185">Reference proteome</keyword>
<feature type="compositionally biased region" description="Polar residues" evidence="1">
    <location>
        <begin position="194"/>
        <end position="225"/>
    </location>
</feature>
<dbReference type="Proteomes" id="UP000672032">
    <property type="component" value="Chromosome 4"/>
</dbReference>
<feature type="region of interest" description="Disordered" evidence="1">
    <location>
        <begin position="303"/>
        <end position="346"/>
    </location>
</feature>
<feature type="compositionally biased region" description="Polar residues" evidence="1">
    <location>
        <begin position="98"/>
        <end position="107"/>
    </location>
</feature>
<dbReference type="EMBL" id="CP063408">
    <property type="protein sequence ID" value="QSZ33813.1"/>
    <property type="molecule type" value="Genomic_DNA"/>
</dbReference>
<accession>A0A8A3PFI5</accession>
<feature type="region of interest" description="Disordered" evidence="1">
    <location>
        <begin position="178"/>
        <end position="272"/>
    </location>
</feature>
<dbReference type="PANTHER" id="PTHR39610:SF2">
    <property type="entry name" value="BZIP DOMAIN-CONTAINING PROTEIN"/>
    <property type="match status" value="1"/>
</dbReference>
<feature type="compositionally biased region" description="Low complexity" evidence="1">
    <location>
        <begin position="247"/>
        <end position="259"/>
    </location>
</feature>
<dbReference type="OrthoDB" id="5407781at2759"/>
<evidence type="ECO:0000313" key="3">
    <source>
        <dbReference type="Proteomes" id="UP000672032"/>
    </source>
</evidence>
<feature type="compositionally biased region" description="Low complexity" evidence="1">
    <location>
        <begin position="52"/>
        <end position="66"/>
    </location>
</feature>
<sequence>MSRAISGSGEHPVAPSGLRGQSPSPSPRSASNSLQAAAAVNAGLQQEENSRRSSTSRNRQASSASHSGRRRSTILMNLQMNDPTLPPQGEIVSDSQHRTTSPMSLTGSPIIASGDPHHFRAPSLGEIHQELEQEQEAQVVSYNYKWRIIARTTPLIDILQNRLLHMIRTQQQQLQQLQAASGQAQGSAPAIDESTPTSERSLSFSTQNIPPNVTSAISVPRSPSTVMHPRTSFDVARESLHRRSRTPSRTASPRLRSTSISNEGGETWNLGGRDESAYYQAETQSMIRENQMLRQRIRELERQVSDLHPNSSITHEPAAASHLVSSTSVSEESAPLVAPADEPKQD</sequence>
<gene>
    <name evidence="2" type="ORF">DSL72_005385</name>
</gene>
<proteinExistence type="predicted"/>
<feature type="compositionally biased region" description="Low complexity" evidence="1">
    <location>
        <begin position="15"/>
        <end position="35"/>
    </location>
</feature>
<evidence type="ECO:0000256" key="1">
    <source>
        <dbReference type="SAM" id="MobiDB-lite"/>
    </source>
</evidence>
<reference evidence="2" key="1">
    <citation type="submission" date="2020-10" db="EMBL/GenBank/DDBJ databases">
        <title>Genome Sequence of Monilinia vaccinii-corymbosi Sheds Light on Mummy Berry Disease Infection of Blueberry and Mating Type.</title>
        <authorList>
            <person name="Yow A.G."/>
            <person name="Zhang Y."/>
            <person name="Bansal K."/>
            <person name="Eacker S.M."/>
            <person name="Sullivan S."/>
            <person name="Liachko I."/>
            <person name="Cubeta M.A."/>
            <person name="Rollins J.A."/>
            <person name="Ashrafi H."/>
        </authorList>
    </citation>
    <scope>NUCLEOTIDE SEQUENCE</scope>
    <source>
        <strain evidence="2">RL-1</strain>
    </source>
</reference>
<name>A0A8A3PFI5_9HELO</name>
<organism evidence="2 3">
    <name type="scientific">Monilinia vaccinii-corymbosi</name>
    <dbReference type="NCBI Taxonomy" id="61207"/>
    <lineage>
        <taxon>Eukaryota</taxon>
        <taxon>Fungi</taxon>
        <taxon>Dikarya</taxon>
        <taxon>Ascomycota</taxon>
        <taxon>Pezizomycotina</taxon>
        <taxon>Leotiomycetes</taxon>
        <taxon>Helotiales</taxon>
        <taxon>Sclerotiniaceae</taxon>
        <taxon>Monilinia</taxon>
    </lineage>
</organism>
<protein>
    <submittedName>
        <fullName evidence="2">Uncharacterized protein</fullName>
    </submittedName>
</protein>